<evidence type="ECO:0000256" key="9">
    <source>
        <dbReference type="ARBA" id="ARBA00023136"/>
    </source>
</evidence>
<dbReference type="AlphaFoldDB" id="A0A6F9DPC6"/>
<evidence type="ECO:0000313" key="19">
    <source>
        <dbReference type="EMBL" id="CAB3265302.1"/>
    </source>
</evidence>
<feature type="domain" description="Tyrosine specific protein phosphatases" evidence="17">
    <location>
        <begin position="675"/>
        <end position="749"/>
    </location>
</feature>
<proteinExistence type="evidence at transcript level"/>
<dbReference type="InterPro" id="IPR050713">
    <property type="entry name" value="RTP_Phos/Ushers"/>
</dbReference>
<dbReference type="SMART" id="SM00404">
    <property type="entry name" value="PTPc_motif"/>
    <property type="match status" value="1"/>
</dbReference>
<dbReference type="Pfam" id="PF00102">
    <property type="entry name" value="Y_phosphatase"/>
    <property type="match status" value="1"/>
</dbReference>
<keyword evidence="6" id="KW-0378">Hydrolase</keyword>
<evidence type="ECO:0000256" key="11">
    <source>
        <dbReference type="ARBA" id="ARBA00051722"/>
    </source>
</evidence>
<evidence type="ECO:0000256" key="15">
    <source>
        <dbReference type="SAM" id="SignalP"/>
    </source>
</evidence>
<comment type="function">
    <text evidence="12">Tyrosine-protein phosphatase targeted to sites of actin polymerization in response of varied extracellular stimuli. Has tyrosine phosphatase activity towards various tyrosyl phosphorylated substrates.</text>
</comment>
<dbReference type="Gene3D" id="3.90.190.10">
    <property type="entry name" value="Protein tyrosine phosphatase superfamily"/>
    <property type="match status" value="1"/>
</dbReference>
<dbReference type="CDD" id="cd00063">
    <property type="entry name" value="FN3"/>
    <property type="match status" value="1"/>
</dbReference>
<dbReference type="InterPro" id="IPR029021">
    <property type="entry name" value="Prot-tyrosine_phosphatase-like"/>
</dbReference>
<evidence type="ECO:0000256" key="7">
    <source>
        <dbReference type="ARBA" id="ARBA00022912"/>
    </source>
</evidence>
<evidence type="ECO:0000259" key="17">
    <source>
        <dbReference type="PROSITE" id="PS50056"/>
    </source>
</evidence>
<comment type="catalytic activity">
    <reaction evidence="11">
        <text>O-phospho-L-tyrosyl-[protein] + H2O = L-tyrosyl-[protein] + phosphate</text>
        <dbReference type="Rhea" id="RHEA:10684"/>
        <dbReference type="Rhea" id="RHEA-COMP:10136"/>
        <dbReference type="Rhea" id="RHEA-COMP:20101"/>
        <dbReference type="ChEBI" id="CHEBI:15377"/>
        <dbReference type="ChEBI" id="CHEBI:43474"/>
        <dbReference type="ChEBI" id="CHEBI:46858"/>
        <dbReference type="ChEBI" id="CHEBI:61978"/>
        <dbReference type="EC" id="3.1.3.48"/>
    </reaction>
</comment>
<feature type="chain" id="PRO_5026185814" description="Tyrosine-protein phosphatase non-receptor type 20" evidence="15">
    <location>
        <begin position="19"/>
        <end position="783"/>
    </location>
</feature>
<keyword evidence="4 14" id="KW-0812">Transmembrane</keyword>
<evidence type="ECO:0000259" key="16">
    <source>
        <dbReference type="PROSITE" id="PS50055"/>
    </source>
</evidence>
<evidence type="ECO:0000256" key="12">
    <source>
        <dbReference type="ARBA" id="ARBA00058215"/>
    </source>
</evidence>
<keyword evidence="8 14" id="KW-1133">Transmembrane helix</keyword>
<feature type="signal peptide" evidence="15">
    <location>
        <begin position="1"/>
        <end position="18"/>
    </location>
</feature>
<dbReference type="EMBL" id="LR789440">
    <property type="protein sequence ID" value="CAB3265302.1"/>
    <property type="molecule type" value="mRNA"/>
</dbReference>
<dbReference type="PANTHER" id="PTHR46957:SF3">
    <property type="entry name" value="CYTOKINE RECEPTOR"/>
    <property type="match status" value="1"/>
</dbReference>
<accession>A0A6F9DPC6</accession>
<dbReference type="SUPFAM" id="SSF52799">
    <property type="entry name" value="(Phosphotyrosine protein) phosphatases II"/>
    <property type="match status" value="1"/>
</dbReference>
<dbReference type="SUPFAM" id="SSF49265">
    <property type="entry name" value="Fibronectin type III"/>
    <property type="match status" value="1"/>
</dbReference>
<dbReference type="SMART" id="SM00060">
    <property type="entry name" value="FN3"/>
    <property type="match status" value="1"/>
</dbReference>
<keyword evidence="7" id="KW-0904">Protein phosphatase</keyword>
<dbReference type="InterPro" id="IPR003961">
    <property type="entry name" value="FN3_dom"/>
</dbReference>
<comment type="subcellular location">
    <subcellularLocation>
        <location evidence="1">Membrane</location>
        <topology evidence="1">Single-pass membrane protein</topology>
    </subcellularLocation>
</comment>
<evidence type="ECO:0000256" key="3">
    <source>
        <dbReference type="ARBA" id="ARBA00013064"/>
    </source>
</evidence>
<dbReference type="FunFam" id="3.90.190.10:FF:000102">
    <property type="entry name" value="Receptor-type tyrosine-protein phosphatase"/>
    <property type="match status" value="1"/>
</dbReference>
<evidence type="ECO:0000256" key="2">
    <source>
        <dbReference type="ARBA" id="ARBA00009580"/>
    </source>
</evidence>
<dbReference type="InterPro" id="IPR000387">
    <property type="entry name" value="Tyr_Pase_dom"/>
</dbReference>
<evidence type="ECO:0000256" key="4">
    <source>
        <dbReference type="ARBA" id="ARBA00022692"/>
    </source>
</evidence>
<comment type="similarity">
    <text evidence="2">Belongs to the protein-tyrosine phosphatase family.</text>
</comment>
<evidence type="ECO:0000259" key="18">
    <source>
        <dbReference type="PROSITE" id="PS50853"/>
    </source>
</evidence>
<dbReference type="PROSITE" id="PS50055">
    <property type="entry name" value="TYR_PHOSPHATASE_PTP"/>
    <property type="match status" value="1"/>
</dbReference>
<dbReference type="PANTHER" id="PTHR46957">
    <property type="entry name" value="CYTOKINE RECEPTOR"/>
    <property type="match status" value="1"/>
</dbReference>
<evidence type="ECO:0000256" key="8">
    <source>
        <dbReference type="ARBA" id="ARBA00022989"/>
    </source>
</evidence>
<keyword evidence="10" id="KW-0325">Glycoprotein</keyword>
<dbReference type="EC" id="3.1.3.48" evidence="3"/>
<feature type="transmembrane region" description="Helical" evidence="14">
    <location>
        <begin position="365"/>
        <end position="387"/>
    </location>
</feature>
<gene>
    <name evidence="19" type="primary">Ptprq</name>
</gene>
<dbReference type="GO" id="GO:0004725">
    <property type="term" value="F:protein tyrosine phosphatase activity"/>
    <property type="evidence" value="ECO:0007669"/>
    <property type="project" value="UniProtKB-EC"/>
</dbReference>
<protein>
    <recommendedName>
        <fullName evidence="13">Tyrosine-protein phosphatase non-receptor type 20</fullName>
        <ecNumber evidence="3">3.1.3.48</ecNumber>
    </recommendedName>
</protein>
<dbReference type="PRINTS" id="PR00700">
    <property type="entry name" value="PRTYPHPHTASE"/>
</dbReference>
<evidence type="ECO:0000256" key="14">
    <source>
        <dbReference type="SAM" id="Phobius"/>
    </source>
</evidence>
<dbReference type="PROSITE" id="PS50853">
    <property type="entry name" value="FN3"/>
    <property type="match status" value="1"/>
</dbReference>
<feature type="domain" description="Fibronectin type-III" evidence="18">
    <location>
        <begin position="78"/>
        <end position="183"/>
    </location>
</feature>
<dbReference type="SMART" id="SM00194">
    <property type="entry name" value="PTPc"/>
    <property type="match status" value="1"/>
</dbReference>
<evidence type="ECO:0000256" key="5">
    <source>
        <dbReference type="ARBA" id="ARBA00022729"/>
    </source>
</evidence>
<dbReference type="PROSITE" id="PS50056">
    <property type="entry name" value="TYR_PHOSPHATASE_2"/>
    <property type="match status" value="1"/>
</dbReference>
<evidence type="ECO:0000256" key="1">
    <source>
        <dbReference type="ARBA" id="ARBA00004167"/>
    </source>
</evidence>
<sequence length="783" mass="85999">MKLCWSLSIFLQVVDIRAWRLANTTESPILAPDVREHVIGGLDEFNSYVVTVSAITSKGNLSSEAVMVDTHEDVPSDFPQDFKVSTVLNNSTAVKVLFSAPSDPNGRISQYTIEYRLKDSQDVTEIIVPSSSLSQLLTSKEVHSWPVVGLLGGRSYTFRIRASTAVGPGPWSLWTTDLTVLPISAAPVPELLPGPATVTSGPSGQPLVTSPSTSFAVKSPCVFSDVNGPLASISVIVAQDGSDLEKEPTDWYEGSVLDPTPPYKVIFSSNPAVDCADATGFVISPPQGNTRRRRAVGDLPSGSFVVGDDETCSEVNKPFCNGPLKTDTEYRVKYRAETTNGAITDTPYSEKLRTGPSFLEAHQTLIIGVAAAVGAFIIILVTSVVILRRRSRGKSDSDDPDFVVSVSGNSPRKAVPLEGSFEECKGPITESSAHSNMAFVLEPSHDDKVAEVAVARTNSPGRSVSGNDHPSPAHTRQVCFRRPVLKPDFAGHVTRLSLQKNKGFSGEFDDIRGLPVAGTTLAAEKQFNRAKNRHAKLVPFDHSRVKLEVIPAIEGSDYINASFIPGPQSAEQFVVTQTPLEHTRKDFWRLIWETGATTIVMLCSNQEEGKKKNGDYWPKKQTEYYGNLAVQLTHEDTQLDWVIRQFSITMRDKVRHLTQFQLVSWPVHEQSDNAQTVLRFVQTVRANRKAKSTPIVVMCTSGSGRCGVFVCLDRMLDNLSNSLQVDVFGTVAALRRYRPYMVQTLTEYILIHRCIWEAINQKVIGEEQFQRPPTGDGLEETVF</sequence>
<dbReference type="GO" id="GO:0016020">
    <property type="term" value="C:membrane"/>
    <property type="evidence" value="ECO:0007669"/>
    <property type="project" value="UniProtKB-SubCell"/>
</dbReference>
<evidence type="ECO:0000256" key="10">
    <source>
        <dbReference type="ARBA" id="ARBA00023180"/>
    </source>
</evidence>
<keyword evidence="5 15" id="KW-0732">Signal</keyword>
<dbReference type="InterPro" id="IPR013783">
    <property type="entry name" value="Ig-like_fold"/>
</dbReference>
<evidence type="ECO:0000256" key="13">
    <source>
        <dbReference type="ARBA" id="ARBA00072470"/>
    </source>
</evidence>
<dbReference type="Pfam" id="PF00041">
    <property type="entry name" value="fn3"/>
    <property type="match status" value="1"/>
</dbReference>
<evidence type="ECO:0000256" key="6">
    <source>
        <dbReference type="ARBA" id="ARBA00022801"/>
    </source>
</evidence>
<organism evidence="19">
    <name type="scientific">Phallusia mammillata</name>
    <dbReference type="NCBI Taxonomy" id="59560"/>
    <lineage>
        <taxon>Eukaryota</taxon>
        <taxon>Metazoa</taxon>
        <taxon>Chordata</taxon>
        <taxon>Tunicata</taxon>
        <taxon>Ascidiacea</taxon>
        <taxon>Phlebobranchia</taxon>
        <taxon>Ascidiidae</taxon>
        <taxon>Phallusia</taxon>
    </lineage>
</organism>
<dbReference type="InterPro" id="IPR003595">
    <property type="entry name" value="Tyr_Pase_cat"/>
</dbReference>
<dbReference type="InterPro" id="IPR000242">
    <property type="entry name" value="PTP_cat"/>
</dbReference>
<reference evidence="19" key="1">
    <citation type="submission" date="2020-04" db="EMBL/GenBank/DDBJ databases">
        <authorList>
            <person name="Neveu A P."/>
        </authorList>
    </citation>
    <scope>NUCLEOTIDE SEQUENCE</scope>
    <source>
        <tissue evidence="19">Whole embryo</tissue>
    </source>
</reference>
<feature type="domain" description="Tyrosine-protein phosphatase" evidence="16">
    <location>
        <begin position="504"/>
        <end position="758"/>
    </location>
</feature>
<name>A0A6F9DPC6_9ASCI</name>
<dbReference type="InterPro" id="IPR036116">
    <property type="entry name" value="FN3_sf"/>
</dbReference>
<dbReference type="Gene3D" id="2.60.40.10">
    <property type="entry name" value="Immunoglobulins"/>
    <property type="match status" value="2"/>
</dbReference>
<keyword evidence="9 14" id="KW-0472">Membrane</keyword>